<dbReference type="EMBL" id="CP010554">
    <property type="protein sequence ID" value="AJP49709.1"/>
    <property type="molecule type" value="Genomic_DNA"/>
</dbReference>
<dbReference type="STRING" id="1565605.PG1C_14165"/>
<organism evidence="1 2">
    <name type="scientific">Rugosibacter aromaticivorans</name>
    <dbReference type="NCBI Taxonomy" id="1565605"/>
    <lineage>
        <taxon>Bacteria</taxon>
        <taxon>Pseudomonadati</taxon>
        <taxon>Pseudomonadota</taxon>
        <taxon>Betaproteobacteria</taxon>
        <taxon>Nitrosomonadales</taxon>
        <taxon>Sterolibacteriaceae</taxon>
        <taxon>Rugosibacter</taxon>
    </lineage>
</organism>
<dbReference type="Proteomes" id="UP000061603">
    <property type="component" value="Chromosome"/>
</dbReference>
<dbReference type="InterPro" id="IPR025500">
    <property type="entry name" value="DUF4390"/>
</dbReference>
<evidence type="ECO:0000313" key="2">
    <source>
        <dbReference type="Proteomes" id="UP000061603"/>
    </source>
</evidence>
<dbReference type="Pfam" id="PF14334">
    <property type="entry name" value="DUF4390"/>
    <property type="match status" value="1"/>
</dbReference>
<name>A0A0C5JD52_9PROT</name>
<dbReference type="KEGG" id="rbu:PG1C_14165"/>
<reference evidence="1 2" key="1">
    <citation type="journal article" date="2015" name="Genome Announc.">
        <title>Complete Genome Sequence of a Novel Bacterium within the Family Rhodocyclaceae That Degrades Polycyclic Aromatic Hydrocarbons.</title>
        <authorList>
            <person name="Singleton D.R."/>
            <person name="Dickey A.N."/>
            <person name="Scholl E.H."/>
            <person name="Wright F.A."/>
            <person name="Aitken M.D."/>
        </authorList>
    </citation>
    <scope>NUCLEOTIDE SEQUENCE [LARGE SCALE GENOMIC DNA]</scope>
    <source>
        <strain evidence="2">PG1-Ca6</strain>
    </source>
</reference>
<proteinExistence type="predicted"/>
<evidence type="ECO:0000313" key="1">
    <source>
        <dbReference type="EMBL" id="AJP49709.1"/>
    </source>
</evidence>
<dbReference type="AlphaFoldDB" id="A0A0C5JD52"/>
<accession>A0A0C5JD52</accession>
<gene>
    <name evidence="1" type="ORF">PG1C_14165</name>
</gene>
<keyword evidence="2" id="KW-1185">Reference proteome</keyword>
<dbReference type="HOGENOM" id="CLU_070058_2_0_4"/>
<protein>
    <submittedName>
        <fullName evidence="1">Uncharacterized protein</fullName>
    </submittedName>
</protein>
<sequence>MLAGSIEAQRASIASGEESYTLTAEFNIDLGRRLDDVVTHGIPLYFDFEAVLERPRKYWSNEHIATRNLTYRLSYHGLTRQYRVARVAQGAQEGSSSLYQSFNTLNEALRVLARVHALPLVERRAITPGETYIARVRLSLDHSQLPKPFQIDAITDNDWRIDAKTLQWQFTAPSTGAAP</sequence>